<feature type="domain" description="DUF4214" evidence="1">
    <location>
        <begin position="249"/>
        <end position="318"/>
    </location>
</feature>
<gene>
    <name evidence="2" type="ORF">TMPK1_36500</name>
</gene>
<dbReference type="InterPro" id="IPR025282">
    <property type="entry name" value="DUF4214"/>
</dbReference>
<comment type="caution">
    <text evidence="2">The sequence shown here is derived from an EMBL/GenBank/DDBJ whole genome shotgun (WGS) entry which is preliminary data.</text>
</comment>
<reference evidence="2" key="1">
    <citation type="submission" date="2021-02" db="EMBL/GenBank/DDBJ databases">
        <title>Genome sequence of Rhodospirillales sp. strain TMPK1 isolated from soil.</title>
        <authorList>
            <person name="Nakai R."/>
            <person name="Kusada H."/>
            <person name="Tamaki H."/>
        </authorList>
    </citation>
    <scope>NUCLEOTIDE SEQUENCE</scope>
    <source>
        <strain evidence="2">TMPK1</strain>
    </source>
</reference>
<dbReference type="Pfam" id="PF00353">
    <property type="entry name" value="HemolysinCabind"/>
    <property type="match status" value="1"/>
</dbReference>
<dbReference type="InterPro" id="IPR011049">
    <property type="entry name" value="Serralysin-like_metalloprot_C"/>
</dbReference>
<protein>
    <recommendedName>
        <fullName evidence="1">DUF4214 domain-containing protein</fullName>
    </recommendedName>
</protein>
<dbReference type="Gene3D" id="1.10.3130.20">
    <property type="entry name" value="Phycobilisome linker domain"/>
    <property type="match status" value="1"/>
</dbReference>
<accession>A0A8S8XDA0</accession>
<evidence type="ECO:0000313" key="2">
    <source>
        <dbReference type="EMBL" id="GIL41413.1"/>
    </source>
</evidence>
<organism evidence="2 3">
    <name type="scientific">Roseiterribacter gracilis</name>
    <dbReference type="NCBI Taxonomy" id="2812848"/>
    <lineage>
        <taxon>Bacteria</taxon>
        <taxon>Pseudomonadati</taxon>
        <taxon>Pseudomonadota</taxon>
        <taxon>Alphaproteobacteria</taxon>
        <taxon>Rhodospirillales</taxon>
        <taxon>Roseiterribacteraceae</taxon>
        <taxon>Roseiterribacter</taxon>
    </lineage>
</organism>
<proteinExistence type="predicted"/>
<dbReference type="EMBL" id="BOPV01000001">
    <property type="protein sequence ID" value="GIL41413.1"/>
    <property type="molecule type" value="Genomic_DNA"/>
</dbReference>
<sequence>MATAQIFSTKAWFDFRGFTSTGAEPQTAVPYLQASTTEVFVQSKDLANNDVVARWTGTFQLDANGMPTGGSVTQIDVFSKTGEALWGYSGFTVSLNQLTVAATSSSPGSVFVSILSGNDVIAGGVRNDALNGFAGDDLLVGGPGNDIIDGGIGWNTAVYTGNKADYTWQAGDNGAVLLTDSATNRDGTDMLTNVELLQFKDGVKFVLTGDDARVARLYGAAFARAPDVGGLQWQIDKGLHGGLTFIQLANNFQHSAEFIARYGQNQTDEDYVFQLYKNVLGRDPDPDGYKFQLDHVKAGLARDQLLLNFADSAENKQHVLSDWMVMG</sequence>
<dbReference type="Proteomes" id="UP000681075">
    <property type="component" value="Unassembled WGS sequence"/>
</dbReference>
<name>A0A8S8XDA0_9PROT</name>
<keyword evidence="3" id="KW-1185">Reference proteome</keyword>
<evidence type="ECO:0000259" key="1">
    <source>
        <dbReference type="Pfam" id="PF13946"/>
    </source>
</evidence>
<dbReference type="InterPro" id="IPR001343">
    <property type="entry name" value="Hemolysn_Ca-bd"/>
</dbReference>
<dbReference type="GO" id="GO:0005509">
    <property type="term" value="F:calcium ion binding"/>
    <property type="evidence" value="ECO:0007669"/>
    <property type="project" value="InterPro"/>
</dbReference>
<dbReference type="SUPFAM" id="SSF51120">
    <property type="entry name" value="beta-Roll"/>
    <property type="match status" value="1"/>
</dbReference>
<evidence type="ECO:0000313" key="3">
    <source>
        <dbReference type="Proteomes" id="UP000681075"/>
    </source>
</evidence>
<dbReference type="InterPro" id="IPR038255">
    <property type="entry name" value="PBS_linker_sf"/>
</dbReference>
<dbReference type="PROSITE" id="PS00330">
    <property type="entry name" value="HEMOLYSIN_CALCIUM"/>
    <property type="match status" value="1"/>
</dbReference>
<dbReference type="Gene3D" id="2.150.10.10">
    <property type="entry name" value="Serralysin-like metalloprotease, C-terminal"/>
    <property type="match status" value="1"/>
</dbReference>
<dbReference type="AlphaFoldDB" id="A0A8S8XDA0"/>
<dbReference type="Pfam" id="PF13946">
    <property type="entry name" value="DUF4214"/>
    <property type="match status" value="1"/>
</dbReference>
<dbReference type="RefSeq" id="WP_420244888.1">
    <property type="nucleotide sequence ID" value="NZ_BOPV01000001.1"/>
</dbReference>
<dbReference type="InterPro" id="IPR018511">
    <property type="entry name" value="Hemolysin-typ_Ca-bd_CS"/>
</dbReference>
<dbReference type="PRINTS" id="PR00313">
    <property type="entry name" value="CABNDNGRPT"/>
</dbReference>